<protein>
    <recommendedName>
        <fullName evidence="4">DUF3742 family protein</fullName>
    </recommendedName>
</protein>
<keyword evidence="1" id="KW-1133">Transmembrane helix</keyword>
<dbReference type="KEGG" id="phm:PSMK_31490"/>
<sequence>MRFETFQSGPGAAFMRDPAAAARTLRGWAWPLKVGLVSAAIVAAVPLLLTAVVALGTGVLAFGICRLIVLAGDALGIDATPKPREVGPPADLGDPLRRNVRVVNVERTG</sequence>
<name>I0IJ70_PHYMF</name>
<proteinExistence type="predicted"/>
<evidence type="ECO:0008006" key="4">
    <source>
        <dbReference type="Google" id="ProtNLM"/>
    </source>
</evidence>
<keyword evidence="1" id="KW-0812">Transmembrane</keyword>
<evidence type="ECO:0000313" key="2">
    <source>
        <dbReference type="EMBL" id="BAM05308.1"/>
    </source>
</evidence>
<organism evidence="2 3">
    <name type="scientific">Phycisphaera mikurensis (strain NBRC 102666 / KCTC 22515 / FYK2301M01)</name>
    <dbReference type="NCBI Taxonomy" id="1142394"/>
    <lineage>
        <taxon>Bacteria</taxon>
        <taxon>Pseudomonadati</taxon>
        <taxon>Planctomycetota</taxon>
        <taxon>Phycisphaerae</taxon>
        <taxon>Phycisphaerales</taxon>
        <taxon>Phycisphaeraceae</taxon>
        <taxon>Phycisphaera</taxon>
    </lineage>
</organism>
<reference evidence="2 3" key="1">
    <citation type="submission" date="2012-02" db="EMBL/GenBank/DDBJ databases">
        <title>Complete genome sequence of Phycisphaera mikurensis NBRC 102666.</title>
        <authorList>
            <person name="Ankai A."/>
            <person name="Hosoyama A."/>
            <person name="Terui Y."/>
            <person name="Sekine M."/>
            <person name="Fukai R."/>
            <person name="Kato Y."/>
            <person name="Nakamura S."/>
            <person name="Yamada-Narita S."/>
            <person name="Kawakoshi A."/>
            <person name="Fukunaga Y."/>
            <person name="Yamazaki S."/>
            <person name="Fujita N."/>
        </authorList>
    </citation>
    <scope>NUCLEOTIDE SEQUENCE [LARGE SCALE GENOMIC DNA]</scope>
    <source>
        <strain evidence="3">NBRC 102666 / KCTC 22515 / FYK2301M01</strain>
    </source>
</reference>
<dbReference type="AlphaFoldDB" id="I0IJ70"/>
<keyword evidence="3" id="KW-1185">Reference proteome</keyword>
<dbReference type="HOGENOM" id="CLU_2181449_0_0_0"/>
<evidence type="ECO:0000256" key="1">
    <source>
        <dbReference type="SAM" id="Phobius"/>
    </source>
</evidence>
<dbReference type="EMBL" id="AP012338">
    <property type="protein sequence ID" value="BAM05308.1"/>
    <property type="molecule type" value="Genomic_DNA"/>
</dbReference>
<gene>
    <name evidence="2" type="ordered locus">PSMK_31490</name>
</gene>
<dbReference type="RefSeq" id="WP_014438512.1">
    <property type="nucleotide sequence ID" value="NC_017080.1"/>
</dbReference>
<dbReference type="Proteomes" id="UP000007881">
    <property type="component" value="Chromosome"/>
</dbReference>
<keyword evidence="1" id="KW-0472">Membrane</keyword>
<evidence type="ECO:0000313" key="3">
    <source>
        <dbReference type="Proteomes" id="UP000007881"/>
    </source>
</evidence>
<feature type="transmembrane region" description="Helical" evidence="1">
    <location>
        <begin position="36"/>
        <end position="62"/>
    </location>
</feature>
<accession>I0IJ70</accession>